<protein>
    <submittedName>
        <fullName evidence="3">Uncharacterized protein</fullName>
    </submittedName>
</protein>
<feature type="region of interest" description="Disordered" evidence="1">
    <location>
        <begin position="56"/>
        <end position="77"/>
    </location>
</feature>
<sequence>MESLHISSGFASPSVPKQELLISRQFRGQGIRDSHGRRLRISGKGAATRRIFVSAMRGDGDEGNSRPLEVGREKPSEGAKRRPIWQKAWEYGFKRLGFGEEWEEDPRGQRELEELDLFLDGRGDLQWKDVLEPSVENVLAVVLTGLFLYAAALIGWQLLLVAAAITLSGLKYAVIAAVVLGVLIFFI</sequence>
<dbReference type="EnsemblPlants" id="Pp3c21_1480V3.3">
    <property type="protein sequence ID" value="PAC:32914913.CDS.1"/>
    <property type="gene ID" value="Pp3c21_1480"/>
</dbReference>
<evidence type="ECO:0000313" key="4">
    <source>
        <dbReference type="Proteomes" id="UP000006727"/>
    </source>
</evidence>
<dbReference type="EMBL" id="ABEU02000021">
    <property type="status" value="NOT_ANNOTATED_CDS"/>
    <property type="molecule type" value="Genomic_DNA"/>
</dbReference>
<reference evidence="3" key="3">
    <citation type="submission" date="2020-12" db="UniProtKB">
        <authorList>
            <consortium name="EnsemblPlants"/>
        </authorList>
    </citation>
    <scope>IDENTIFICATION</scope>
</reference>
<keyword evidence="2" id="KW-0472">Membrane</keyword>
<dbReference type="PANTHER" id="PTHR36789">
    <property type="entry name" value="TRANSMEMBRANE PROTEIN"/>
    <property type="match status" value="1"/>
</dbReference>
<evidence type="ECO:0000256" key="2">
    <source>
        <dbReference type="SAM" id="Phobius"/>
    </source>
</evidence>
<dbReference type="Gramene" id="Pp3c21_1480V3.3">
    <property type="protein sequence ID" value="PAC:32914913.CDS.1"/>
    <property type="gene ID" value="Pp3c21_1480"/>
</dbReference>
<feature type="transmembrane region" description="Helical" evidence="2">
    <location>
        <begin position="165"/>
        <end position="186"/>
    </location>
</feature>
<feature type="compositionally biased region" description="Basic and acidic residues" evidence="1">
    <location>
        <begin position="58"/>
        <end position="77"/>
    </location>
</feature>
<dbReference type="Proteomes" id="UP000006727">
    <property type="component" value="Chromosome 21"/>
</dbReference>
<dbReference type="InParanoid" id="A0A7I4ERD7"/>
<evidence type="ECO:0000313" key="3">
    <source>
        <dbReference type="EnsemblPlants" id="PAC:32914913.CDS.1"/>
    </source>
</evidence>
<dbReference type="EnsemblPlants" id="Pp3c21_1480V3.4">
    <property type="protein sequence ID" value="PAC:32914914.CDS.1"/>
    <property type="gene ID" value="Pp3c21_1480"/>
</dbReference>
<evidence type="ECO:0000256" key="1">
    <source>
        <dbReference type="SAM" id="MobiDB-lite"/>
    </source>
</evidence>
<name>A0A7I4ERD7_PHYPA</name>
<dbReference type="PANTHER" id="PTHR36789:SF1">
    <property type="entry name" value="TRANSMEMBRANE PROTEIN"/>
    <property type="match status" value="1"/>
</dbReference>
<feature type="transmembrane region" description="Helical" evidence="2">
    <location>
        <begin position="138"/>
        <end position="159"/>
    </location>
</feature>
<dbReference type="Gramene" id="Pp3c21_1480V3.4">
    <property type="protein sequence ID" value="PAC:32914914.CDS.1"/>
    <property type="gene ID" value="Pp3c21_1480"/>
</dbReference>
<dbReference type="Gramene" id="Pp3c21_1480V3.2">
    <property type="protein sequence ID" value="PAC:32914912.CDS.1"/>
    <property type="gene ID" value="Pp3c21_1480"/>
</dbReference>
<keyword evidence="2" id="KW-1133">Transmembrane helix</keyword>
<keyword evidence="2" id="KW-0812">Transmembrane</keyword>
<dbReference type="EnsemblPlants" id="Pp3c21_1480V3.2">
    <property type="protein sequence ID" value="PAC:32914912.CDS.1"/>
    <property type="gene ID" value="Pp3c21_1480"/>
</dbReference>
<reference evidence="3 4" key="2">
    <citation type="journal article" date="2018" name="Plant J.">
        <title>The Physcomitrella patens chromosome-scale assembly reveals moss genome structure and evolution.</title>
        <authorList>
            <person name="Lang D."/>
            <person name="Ullrich K.K."/>
            <person name="Murat F."/>
            <person name="Fuchs J."/>
            <person name="Jenkins J."/>
            <person name="Haas F.B."/>
            <person name="Piednoel M."/>
            <person name="Gundlach H."/>
            <person name="Van Bel M."/>
            <person name="Meyberg R."/>
            <person name="Vives C."/>
            <person name="Morata J."/>
            <person name="Symeonidi A."/>
            <person name="Hiss M."/>
            <person name="Muchero W."/>
            <person name="Kamisugi Y."/>
            <person name="Saleh O."/>
            <person name="Blanc G."/>
            <person name="Decker E.L."/>
            <person name="van Gessel N."/>
            <person name="Grimwood J."/>
            <person name="Hayes R.D."/>
            <person name="Graham S.W."/>
            <person name="Gunter L.E."/>
            <person name="McDaniel S.F."/>
            <person name="Hoernstein S.N.W."/>
            <person name="Larsson A."/>
            <person name="Li F.W."/>
            <person name="Perroud P.F."/>
            <person name="Phillips J."/>
            <person name="Ranjan P."/>
            <person name="Rokshar D.S."/>
            <person name="Rothfels C.J."/>
            <person name="Schneider L."/>
            <person name="Shu S."/>
            <person name="Stevenson D.W."/>
            <person name="Thummler F."/>
            <person name="Tillich M."/>
            <person name="Villarreal Aguilar J.C."/>
            <person name="Widiez T."/>
            <person name="Wong G.K."/>
            <person name="Wymore A."/>
            <person name="Zhang Y."/>
            <person name="Zimmer A.D."/>
            <person name="Quatrano R.S."/>
            <person name="Mayer K.F.X."/>
            <person name="Goodstein D."/>
            <person name="Casacuberta J.M."/>
            <person name="Vandepoele K."/>
            <person name="Reski R."/>
            <person name="Cuming A.C."/>
            <person name="Tuskan G.A."/>
            <person name="Maumus F."/>
            <person name="Salse J."/>
            <person name="Schmutz J."/>
            <person name="Rensing S.A."/>
        </authorList>
    </citation>
    <scope>NUCLEOTIDE SEQUENCE [LARGE SCALE GENOMIC DNA]</scope>
    <source>
        <strain evidence="3 4">cv. Gransden 2004</strain>
    </source>
</reference>
<keyword evidence="4" id="KW-1185">Reference proteome</keyword>
<accession>A0A7I4ERD7</accession>
<reference evidence="3 4" key="1">
    <citation type="journal article" date="2008" name="Science">
        <title>The Physcomitrella genome reveals evolutionary insights into the conquest of land by plants.</title>
        <authorList>
            <person name="Rensing S."/>
            <person name="Lang D."/>
            <person name="Zimmer A."/>
            <person name="Terry A."/>
            <person name="Salamov A."/>
            <person name="Shapiro H."/>
            <person name="Nishiyama T."/>
            <person name="Perroud P.-F."/>
            <person name="Lindquist E."/>
            <person name="Kamisugi Y."/>
            <person name="Tanahashi T."/>
            <person name="Sakakibara K."/>
            <person name="Fujita T."/>
            <person name="Oishi K."/>
            <person name="Shin-I T."/>
            <person name="Kuroki Y."/>
            <person name="Toyoda A."/>
            <person name="Suzuki Y."/>
            <person name="Hashimoto A."/>
            <person name="Yamaguchi K."/>
            <person name="Sugano A."/>
            <person name="Kohara Y."/>
            <person name="Fujiyama A."/>
            <person name="Anterola A."/>
            <person name="Aoki S."/>
            <person name="Ashton N."/>
            <person name="Barbazuk W.B."/>
            <person name="Barker E."/>
            <person name="Bennetzen J."/>
            <person name="Bezanilla M."/>
            <person name="Blankenship R."/>
            <person name="Cho S.H."/>
            <person name="Dutcher S."/>
            <person name="Estelle M."/>
            <person name="Fawcett J.A."/>
            <person name="Gundlach H."/>
            <person name="Hanada K."/>
            <person name="Heyl A."/>
            <person name="Hicks K.A."/>
            <person name="Hugh J."/>
            <person name="Lohr M."/>
            <person name="Mayer K."/>
            <person name="Melkozernov A."/>
            <person name="Murata T."/>
            <person name="Nelson D."/>
            <person name="Pils B."/>
            <person name="Prigge M."/>
            <person name="Reiss B."/>
            <person name="Renner T."/>
            <person name="Rombauts S."/>
            <person name="Rushton P."/>
            <person name="Sanderfoot A."/>
            <person name="Schween G."/>
            <person name="Shiu S.-H."/>
            <person name="Stueber K."/>
            <person name="Theodoulou F.L."/>
            <person name="Tu H."/>
            <person name="Van de Peer Y."/>
            <person name="Verrier P.J."/>
            <person name="Waters E."/>
            <person name="Wood A."/>
            <person name="Yang L."/>
            <person name="Cove D."/>
            <person name="Cuming A."/>
            <person name="Hasebe M."/>
            <person name="Lucas S."/>
            <person name="Mishler D.B."/>
            <person name="Reski R."/>
            <person name="Grigoriev I."/>
            <person name="Quatrano R.S."/>
            <person name="Boore J.L."/>
        </authorList>
    </citation>
    <scope>NUCLEOTIDE SEQUENCE [LARGE SCALE GENOMIC DNA]</scope>
    <source>
        <strain evidence="3 4">cv. Gransden 2004</strain>
    </source>
</reference>
<dbReference type="AlphaFoldDB" id="A0A7I4ERD7"/>
<proteinExistence type="predicted"/>
<organism evidence="3 4">
    <name type="scientific">Physcomitrium patens</name>
    <name type="common">Spreading-leaved earth moss</name>
    <name type="synonym">Physcomitrella patens</name>
    <dbReference type="NCBI Taxonomy" id="3218"/>
    <lineage>
        <taxon>Eukaryota</taxon>
        <taxon>Viridiplantae</taxon>
        <taxon>Streptophyta</taxon>
        <taxon>Embryophyta</taxon>
        <taxon>Bryophyta</taxon>
        <taxon>Bryophytina</taxon>
        <taxon>Bryopsida</taxon>
        <taxon>Funariidae</taxon>
        <taxon>Funariales</taxon>
        <taxon>Funariaceae</taxon>
        <taxon>Physcomitrium</taxon>
    </lineage>
</organism>